<proteinExistence type="predicted"/>
<keyword evidence="1 4" id="KW-0808">Transferase</keyword>
<dbReference type="EC" id="2.3.1.-" evidence="4"/>
<dbReference type="SUPFAM" id="SSF55729">
    <property type="entry name" value="Acyl-CoA N-acyltransferases (Nat)"/>
    <property type="match status" value="1"/>
</dbReference>
<reference evidence="4 5" key="1">
    <citation type="journal article" date="2015" name="Int. J. Syst. Evol. Microbiol.">
        <title>Streptomyces gilvifuscus sp. nov., an actinomycete that produces antibacterial compounds isolated from soil.</title>
        <authorList>
            <person name="Nguyen T.M."/>
            <person name="Kim J."/>
        </authorList>
    </citation>
    <scope>NUCLEOTIDE SEQUENCE [LARGE SCALE GENOMIC DNA]</scope>
    <source>
        <strain evidence="4 5">T113</strain>
    </source>
</reference>
<dbReference type="InterPro" id="IPR000182">
    <property type="entry name" value="GNAT_dom"/>
</dbReference>
<comment type="caution">
    <text evidence="4">The sequence shown here is derived from an EMBL/GenBank/DDBJ whole genome shotgun (WGS) entry which is preliminary data.</text>
</comment>
<evidence type="ECO:0000256" key="2">
    <source>
        <dbReference type="ARBA" id="ARBA00023315"/>
    </source>
</evidence>
<evidence type="ECO:0000256" key="1">
    <source>
        <dbReference type="ARBA" id="ARBA00022679"/>
    </source>
</evidence>
<dbReference type="PROSITE" id="PS51186">
    <property type="entry name" value="GNAT"/>
    <property type="match status" value="1"/>
</dbReference>
<dbReference type="Pfam" id="PF13673">
    <property type="entry name" value="Acetyltransf_10"/>
    <property type="match status" value="1"/>
</dbReference>
<keyword evidence="5" id="KW-1185">Reference proteome</keyword>
<dbReference type="InterPro" id="IPR016181">
    <property type="entry name" value="Acyl_CoA_acyltransferase"/>
</dbReference>
<dbReference type="Proteomes" id="UP001221328">
    <property type="component" value="Unassembled WGS sequence"/>
</dbReference>
<accession>A0ABT5FVE1</accession>
<dbReference type="InterPro" id="IPR050832">
    <property type="entry name" value="Bact_Acetyltransf"/>
</dbReference>
<dbReference type="PANTHER" id="PTHR43877:SF1">
    <property type="entry name" value="ACETYLTRANSFERASE"/>
    <property type="match status" value="1"/>
</dbReference>
<organism evidence="4 5">
    <name type="scientific">Streptomyces gilvifuscus</name>
    <dbReference type="NCBI Taxonomy" id="1550617"/>
    <lineage>
        <taxon>Bacteria</taxon>
        <taxon>Bacillati</taxon>
        <taxon>Actinomycetota</taxon>
        <taxon>Actinomycetes</taxon>
        <taxon>Kitasatosporales</taxon>
        <taxon>Streptomycetaceae</taxon>
        <taxon>Streptomyces</taxon>
    </lineage>
</organism>
<dbReference type="RefSeq" id="WP_272175916.1">
    <property type="nucleotide sequence ID" value="NZ_JAQOSK010000007.1"/>
</dbReference>
<evidence type="ECO:0000313" key="4">
    <source>
        <dbReference type="EMBL" id="MDC2956525.1"/>
    </source>
</evidence>
<dbReference type="EMBL" id="JAQOSK010000007">
    <property type="protein sequence ID" value="MDC2956525.1"/>
    <property type="molecule type" value="Genomic_DNA"/>
</dbReference>
<gene>
    <name evidence="4" type="ORF">PO587_18805</name>
</gene>
<dbReference type="GO" id="GO:0016746">
    <property type="term" value="F:acyltransferase activity"/>
    <property type="evidence" value="ECO:0007669"/>
    <property type="project" value="UniProtKB-KW"/>
</dbReference>
<protein>
    <submittedName>
        <fullName evidence="4">GNAT family N-acetyltransferase</fullName>
        <ecNumber evidence="4">2.3.1.-</ecNumber>
    </submittedName>
</protein>
<dbReference type="Gene3D" id="3.40.630.30">
    <property type="match status" value="1"/>
</dbReference>
<dbReference type="CDD" id="cd04301">
    <property type="entry name" value="NAT_SF"/>
    <property type="match status" value="1"/>
</dbReference>
<name>A0ABT5FVE1_9ACTN</name>
<keyword evidence="2 4" id="KW-0012">Acyltransferase</keyword>
<evidence type="ECO:0000259" key="3">
    <source>
        <dbReference type="PROSITE" id="PS51186"/>
    </source>
</evidence>
<feature type="domain" description="N-acetyltransferase" evidence="3">
    <location>
        <begin position="3"/>
        <end position="149"/>
    </location>
</feature>
<evidence type="ECO:0000313" key="5">
    <source>
        <dbReference type="Proteomes" id="UP001221328"/>
    </source>
</evidence>
<sequence>MTISIRPAREEEATLLSDLALRSKAHWGYDPEFLASCREELTLAGPELAARRTAVAERHGGIVGFTTFEGEPPQGVLGMMFVDPDAIGQGIGRLLFTHVLETAQALGFTRFTIDADPNAEPFYEAMGGVPVGRVPSGSIPGRTLTQYLRQIPN</sequence>
<dbReference type="PANTHER" id="PTHR43877">
    <property type="entry name" value="AMINOALKYLPHOSPHONATE N-ACETYLTRANSFERASE-RELATED-RELATED"/>
    <property type="match status" value="1"/>
</dbReference>